<dbReference type="EMBL" id="BGZK01000350">
    <property type="protein sequence ID" value="GBP38524.1"/>
    <property type="molecule type" value="Genomic_DNA"/>
</dbReference>
<sequence>MREIKVYGMSEIEIDSDKVRVYEKSTPERYPFFTKRQCGGGREYTVFQKNVSEYFSPSTAPKSGLRWPGGEVRTGRTASGLCSWGC</sequence>
<gene>
    <name evidence="1" type="ORF">EVAR_95426_1</name>
</gene>
<evidence type="ECO:0000313" key="1">
    <source>
        <dbReference type="EMBL" id="GBP38524.1"/>
    </source>
</evidence>
<dbReference type="Proteomes" id="UP000299102">
    <property type="component" value="Unassembled WGS sequence"/>
</dbReference>
<comment type="caution">
    <text evidence="1">The sequence shown here is derived from an EMBL/GenBank/DDBJ whole genome shotgun (WGS) entry which is preliminary data.</text>
</comment>
<proteinExistence type="predicted"/>
<keyword evidence="2" id="KW-1185">Reference proteome</keyword>
<accession>A0A4C1VKY0</accession>
<name>A0A4C1VKY0_EUMVA</name>
<protein>
    <submittedName>
        <fullName evidence="1">Uncharacterized protein</fullName>
    </submittedName>
</protein>
<dbReference type="AlphaFoldDB" id="A0A4C1VKY0"/>
<reference evidence="1 2" key="1">
    <citation type="journal article" date="2019" name="Commun. Biol.">
        <title>The bagworm genome reveals a unique fibroin gene that provides high tensile strength.</title>
        <authorList>
            <person name="Kono N."/>
            <person name="Nakamura H."/>
            <person name="Ohtoshi R."/>
            <person name="Tomita M."/>
            <person name="Numata K."/>
            <person name="Arakawa K."/>
        </authorList>
    </citation>
    <scope>NUCLEOTIDE SEQUENCE [LARGE SCALE GENOMIC DNA]</scope>
</reference>
<organism evidence="1 2">
    <name type="scientific">Eumeta variegata</name>
    <name type="common">Bagworm moth</name>
    <name type="synonym">Eumeta japonica</name>
    <dbReference type="NCBI Taxonomy" id="151549"/>
    <lineage>
        <taxon>Eukaryota</taxon>
        <taxon>Metazoa</taxon>
        <taxon>Ecdysozoa</taxon>
        <taxon>Arthropoda</taxon>
        <taxon>Hexapoda</taxon>
        <taxon>Insecta</taxon>
        <taxon>Pterygota</taxon>
        <taxon>Neoptera</taxon>
        <taxon>Endopterygota</taxon>
        <taxon>Lepidoptera</taxon>
        <taxon>Glossata</taxon>
        <taxon>Ditrysia</taxon>
        <taxon>Tineoidea</taxon>
        <taxon>Psychidae</taxon>
        <taxon>Oiketicinae</taxon>
        <taxon>Eumeta</taxon>
    </lineage>
</organism>
<evidence type="ECO:0000313" key="2">
    <source>
        <dbReference type="Proteomes" id="UP000299102"/>
    </source>
</evidence>